<protein>
    <submittedName>
        <fullName evidence="1">Uncharacterized protein</fullName>
    </submittedName>
</protein>
<gene>
    <name evidence="1" type="ORF">CPter91_2209</name>
</gene>
<reference evidence="1 2" key="1">
    <citation type="submission" date="2015-11" db="EMBL/GenBank/DDBJ databases">
        <title>Exploring the genomic traits of fungus-feeding bacterial genus Collimonas.</title>
        <authorList>
            <person name="Song C."/>
            <person name="Schmidt R."/>
            <person name="de Jager V."/>
            <person name="Krzyzanowska D."/>
            <person name="Jongedijk E."/>
            <person name="Cankar K."/>
            <person name="Beekwilder J."/>
            <person name="van Veen A."/>
            <person name="de Boer W."/>
            <person name="van Veen J.A."/>
            <person name="Garbeva P."/>
        </authorList>
    </citation>
    <scope>NUCLEOTIDE SEQUENCE [LARGE SCALE GENOMIC DNA]</scope>
    <source>
        <strain evidence="1 2">Ter91</strain>
    </source>
</reference>
<dbReference type="AlphaFoldDB" id="A0A127Q423"/>
<accession>A0A127Q423</accession>
<dbReference type="KEGG" id="cpra:CPter91_2209"/>
<sequence>MRIGYQYIQVCIRSRSAKKIFMTLPLATLNPTRSLHILMYDNKLSPVSPLPFSP</sequence>
<evidence type="ECO:0000313" key="1">
    <source>
        <dbReference type="EMBL" id="AMP04575.1"/>
    </source>
</evidence>
<dbReference type="PATRIC" id="fig|279113.9.peg.2193"/>
<evidence type="ECO:0000313" key="2">
    <source>
        <dbReference type="Proteomes" id="UP000074561"/>
    </source>
</evidence>
<organism evidence="1 2">
    <name type="scientific">Collimonas pratensis</name>
    <dbReference type="NCBI Taxonomy" id="279113"/>
    <lineage>
        <taxon>Bacteria</taxon>
        <taxon>Pseudomonadati</taxon>
        <taxon>Pseudomonadota</taxon>
        <taxon>Betaproteobacteria</taxon>
        <taxon>Burkholderiales</taxon>
        <taxon>Oxalobacteraceae</taxon>
        <taxon>Collimonas</taxon>
    </lineage>
</organism>
<proteinExistence type="predicted"/>
<dbReference type="STRING" id="279113.CPter91_2209"/>
<dbReference type="EMBL" id="CP013234">
    <property type="protein sequence ID" value="AMP04575.1"/>
    <property type="molecule type" value="Genomic_DNA"/>
</dbReference>
<dbReference type="Proteomes" id="UP000074561">
    <property type="component" value="Chromosome"/>
</dbReference>
<name>A0A127Q423_9BURK</name>